<evidence type="ECO:0000313" key="10">
    <source>
        <dbReference type="EMBL" id="OAQ21462.1"/>
    </source>
</evidence>
<dbReference type="STRING" id="999894.TDIS_0683"/>
<dbReference type="PROSITE" id="PS00150">
    <property type="entry name" value="ACYLPHOSPHATASE_1"/>
    <property type="match status" value="1"/>
</dbReference>
<dbReference type="InterPro" id="IPR001792">
    <property type="entry name" value="Acylphosphatase-like_dom"/>
</dbReference>
<dbReference type="EC" id="3.6.1.7" evidence="2 6"/>
<dbReference type="InterPro" id="IPR017968">
    <property type="entry name" value="Acylphosphatase_CS"/>
</dbReference>
<dbReference type="PANTHER" id="PTHR47268:SF4">
    <property type="entry name" value="ACYLPHOSPHATASE"/>
    <property type="match status" value="1"/>
</dbReference>
<dbReference type="PROSITE" id="PS51160">
    <property type="entry name" value="ACYLPHOSPHATASE_3"/>
    <property type="match status" value="1"/>
</dbReference>
<evidence type="ECO:0000256" key="6">
    <source>
        <dbReference type="PROSITE-ProRule" id="PRU00520"/>
    </source>
</evidence>
<keyword evidence="4 6" id="KW-0378">Hydrolase</keyword>
<dbReference type="Pfam" id="PF00708">
    <property type="entry name" value="Acylphosphatase"/>
    <property type="match status" value="1"/>
</dbReference>
<evidence type="ECO:0000313" key="11">
    <source>
        <dbReference type="Proteomes" id="UP000078390"/>
    </source>
</evidence>
<dbReference type="FunFam" id="3.30.70.100:FF:000012">
    <property type="entry name" value="Acylphosphatase"/>
    <property type="match status" value="1"/>
</dbReference>
<evidence type="ECO:0000259" key="9">
    <source>
        <dbReference type="PROSITE" id="PS51160"/>
    </source>
</evidence>
<proteinExistence type="inferred from homology"/>
<dbReference type="PATRIC" id="fig|999894.6.peg.681"/>
<dbReference type="RefSeq" id="WP_068669305.1">
    <property type="nucleotide sequence ID" value="NZ_LWLG01000002.1"/>
</dbReference>
<protein>
    <recommendedName>
        <fullName evidence="3 6">Acylphosphatase</fullName>
        <ecNumber evidence="2 6">3.6.1.7</ecNumber>
    </recommendedName>
</protein>
<sequence length="92" mass="10598">MAPKRVHVYISGRVQGVFFRAYTKEEADRLGIKGWVRNLPDGRVEAVFEGDEEAVEAMIRWCYVGSPHAKVTGVEVQEEPYSGEFTEFRIRY</sequence>
<evidence type="ECO:0000256" key="2">
    <source>
        <dbReference type="ARBA" id="ARBA00012150"/>
    </source>
</evidence>
<evidence type="ECO:0000256" key="3">
    <source>
        <dbReference type="ARBA" id="ARBA00015991"/>
    </source>
</evidence>
<dbReference type="EMBL" id="LWLG01000002">
    <property type="protein sequence ID" value="OAQ21462.1"/>
    <property type="molecule type" value="Genomic_DNA"/>
</dbReference>
<dbReference type="AlphaFoldDB" id="A0A179D7N5"/>
<gene>
    <name evidence="10" type="ORF">TDIS_0683</name>
</gene>
<reference evidence="10 11" key="1">
    <citation type="submission" date="2016-04" db="EMBL/GenBank/DDBJ databases">
        <title>Genome analysis of Thermosulfurimonas dismutans, the first thermophilic sulfur-disproportionating bacterium of the phylum Thermodesulfobacteria.</title>
        <authorList>
            <person name="Mardanov A.V."/>
            <person name="Beletsky A.V."/>
            <person name="Kadnikov V.V."/>
            <person name="Slobodkin A.I."/>
            <person name="Ravin N.V."/>
        </authorList>
    </citation>
    <scope>NUCLEOTIDE SEQUENCE [LARGE SCALE GENOMIC DNA]</scope>
    <source>
        <strain evidence="10 11">S95</strain>
    </source>
</reference>
<name>A0A179D7N5_9BACT</name>
<comment type="catalytic activity">
    <reaction evidence="5 6 7">
        <text>an acyl phosphate + H2O = a carboxylate + phosphate + H(+)</text>
        <dbReference type="Rhea" id="RHEA:14965"/>
        <dbReference type="ChEBI" id="CHEBI:15377"/>
        <dbReference type="ChEBI" id="CHEBI:15378"/>
        <dbReference type="ChEBI" id="CHEBI:29067"/>
        <dbReference type="ChEBI" id="CHEBI:43474"/>
        <dbReference type="ChEBI" id="CHEBI:59918"/>
        <dbReference type="EC" id="3.6.1.7"/>
    </reaction>
</comment>
<dbReference type="PRINTS" id="PR00112">
    <property type="entry name" value="ACYLPHPHTASE"/>
</dbReference>
<evidence type="ECO:0000256" key="7">
    <source>
        <dbReference type="RuleBase" id="RU000553"/>
    </source>
</evidence>
<comment type="similarity">
    <text evidence="1 8">Belongs to the acylphosphatase family.</text>
</comment>
<keyword evidence="11" id="KW-1185">Reference proteome</keyword>
<dbReference type="InterPro" id="IPR036046">
    <property type="entry name" value="Acylphosphatase-like_dom_sf"/>
</dbReference>
<accession>A0A179D7N5</accession>
<feature type="active site" evidence="6">
    <location>
        <position position="38"/>
    </location>
</feature>
<dbReference type="SUPFAM" id="SSF54975">
    <property type="entry name" value="Acylphosphatase/BLUF domain-like"/>
    <property type="match status" value="1"/>
</dbReference>
<feature type="active site" evidence="6">
    <location>
        <position position="20"/>
    </location>
</feature>
<evidence type="ECO:0000256" key="1">
    <source>
        <dbReference type="ARBA" id="ARBA00005614"/>
    </source>
</evidence>
<evidence type="ECO:0000256" key="8">
    <source>
        <dbReference type="RuleBase" id="RU004168"/>
    </source>
</evidence>
<dbReference type="NCBIfam" id="NF011014">
    <property type="entry name" value="PRK14442.1"/>
    <property type="match status" value="1"/>
</dbReference>
<dbReference type="PANTHER" id="PTHR47268">
    <property type="entry name" value="ACYLPHOSPHATASE"/>
    <property type="match status" value="1"/>
</dbReference>
<feature type="domain" description="Acylphosphatase-like" evidence="9">
    <location>
        <begin position="5"/>
        <end position="92"/>
    </location>
</feature>
<evidence type="ECO:0000256" key="4">
    <source>
        <dbReference type="ARBA" id="ARBA00022801"/>
    </source>
</evidence>
<dbReference type="InterPro" id="IPR020456">
    <property type="entry name" value="Acylphosphatase"/>
</dbReference>
<dbReference type="OrthoDB" id="9808093at2"/>
<dbReference type="NCBIfam" id="NF011016">
    <property type="entry name" value="PRK14444.1"/>
    <property type="match status" value="1"/>
</dbReference>
<organism evidence="10 11">
    <name type="scientific">Thermosulfurimonas dismutans</name>
    <dbReference type="NCBI Taxonomy" id="999894"/>
    <lineage>
        <taxon>Bacteria</taxon>
        <taxon>Pseudomonadati</taxon>
        <taxon>Thermodesulfobacteriota</taxon>
        <taxon>Thermodesulfobacteria</taxon>
        <taxon>Thermodesulfobacteriales</taxon>
        <taxon>Thermodesulfobacteriaceae</taxon>
        <taxon>Thermosulfurimonas</taxon>
    </lineage>
</organism>
<evidence type="ECO:0000256" key="5">
    <source>
        <dbReference type="ARBA" id="ARBA00047645"/>
    </source>
</evidence>
<dbReference type="PROSITE" id="PS00151">
    <property type="entry name" value="ACYLPHOSPHATASE_2"/>
    <property type="match status" value="1"/>
</dbReference>
<comment type="caution">
    <text evidence="10">The sequence shown here is derived from an EMBL/GenBank/DDBJ whole genome shotgun (WGS) entry which is preliminary data.</text>
</comment>
<dbReference type="Gene3D" id="3.30.70.100">
    <property type="match status" value="1"/>
</dbReference>
<dbReference type="GO" id="GO:0003998">
    <property type="term" value="F:acylphosphatase activity"/>
    <property type="evidence" value="ECO:0007669"/>
    <property type="project" value="UniProtKB-EC"/>
</dbReference>
<dbReference type="Proteomes" id="UP000078390">
    <property type="component" value="Unassembled WGS sequence"/>
</dbReference>